<dbReference type="EMBL" id="PVLR01000008">
    <property type="protein sequence ID" value="PRD69938.1"/>
    <property type="molecule type" value="Genomic_DNA"/>
</dbReference>
<protein>
    <submittedName>
        <fullName evidence="2">Depolymerase</fullName>
    </submittedName>
</protein>
<dbReference type="Proteomes" id="UP000238326">
    <property type="component" value="Unassembled WGS sequence"/>
</dbReference>
<sequence length="378" mass="40669">MKRLHKNRTTSDRRTKGGLGQIAAAVCLALLCTGALAQAPAPALKAYQADRTQTSVSGLSSGAYMAVQLQVAYSKDIIGAGVIAGGPYYCAANNMAYASICMGQVPFFPPNPAIMAGFAKDFARARKIDPLSHLADDRVYVFSGTQDTIQRQPAVDATVSFLQQVGVKPQNLKYVNHLPAGHAVIAPGQGNDCAANESPYISHCEVGDKGQERPYDQAGALLQHIYGPLNAPAGTPSGQIIAFDQRAYAASSTSMADTGYLYVPRSCTEAGPGCKVHVALHGCVQSAESVGNRFYTETGYNRWADSNRMLVLYPQVNQSAFQPYNPKGCWDWWGYSGSHYAYKSAPQMKAIMQMVQRLTQPGQVTMPKPNAQPGRTQF</sequence>
<reference evidence="2 3" key="1">
    <citation type="submission" date="2018-03" db="EMBL/GenBank/DDBJ databases">
        <title>Comparative genomics illustrates the genes involved in a hyperalkaliphilic mechanisms of Serpentinomonas isolated from highly-alkaline calcium-rich serpentinized springs.</title>
        <authorList>
            <person name="Suzuki S."/>
            <person name="Ishii S."/>
            <person name="Walworth N."/>
            <person name="Bird L."/>
            <person name="Kuenen J.G."/>
            <person name="Nealson K.H."/>
        </authorList>
    </citation>
    <scope>NUCLEOTIDE SEQUENCE [LARGE SCALE GENOMIC DNA]</scope>
    <source>
        <strain evidence="2 3">83</strain>
    </source>
</reference>
<dbReference type="PANTHER" id="PTHR42972">
    <property type="entry name" value="TOL-PAL SYSTEM PROTEIN TOLB"/>
    <property type="match status" value="1"/>
</dbReference>
<proteinExistence type="predicted"/>
<dbReference type="OrthoDB" id="505233at2"/>
<keyword evidence="3" id="KW-1185">Reference proteome</keyword>
<dbReference type="Gene3D" id="3.40.50.1820">
    <property type="entry name" value="alpha/beta hydrolase"/>
    <property type="match status" value="2"/>
</dbReference>
<accession>A0A2S9KHL4</accession>
<dbReference type="PANTHER" id="PTHR42972:SF8">
    <property type="entry name" value="POLYHYDROXYBUTYRATE DEPOLYMERASE"/>
    <property type="match status" value="1"/>
</dbReference>
<dbReference type="InterPro" id="IPR029058">
    <property type="entry name" value="AB_hydrolase_fold"/>
</dbReference>
<evidence type="ECO:0000313" key="2">
    <source>
        <dbReference type="EMBL" id="PRD69938.1"/>
    </source>
</evidence>
<keyword evidence="1" id="KW-0732">Signal</keyword>
<evidence type="ECO:0000313" key="3">
    <source>
        <dbReference type="Proteomes" id="UP000238326"/>
    </source>
</evidence>
<name>A0A2S9KHL4_9BURK</name>
<dbReference type="RefSeq" id="WP_105728529.1">
    <property type="nucleotide sequence ID" value="NZ_JAVBYE010000026.1"/>
</dbReference>
<comment type="caution">
    <text evidence="2">The sequence shown here is derived from an EMBL/GenBank/DDBJ whole genome shotgun (WGS) entry which is preliminary data.</text>
</comment>
<dbReference type="AlphaFoldDB" id="A0A2S9KHL4"/>
<gene>
    <name evidence="2" type="ORF">C6P61_03390</name>
</gene>
<feature type="signal peptide" evidence="1">
    <location>
        <begin position="1"/>
        <end position="37"/>
    </location>
</feature>
<dbReference type="SUPFAM" id="SSF53474">
    <property type="entry name" value="alpha/beta-Hydrolases"/>
    <property type="match status" value="1"/>
</dbReference>
<evidence type="ECO:0000256" key="1">
    <source>
        <dbReference type="SAM" id="SignalP"/>
    </source>
</evidence>
<feature type="chain" id="PRO_5015468162" evidence="1">
    <location>
        <begin position="38"/>
        <end position="378"/>
    </location>
</feature>
<organism evidence="2 3">
    <name type="scientific">Malikia spinosa</name>
    <dbReference type="NCBI Taxonomy" id="86180"/>
    <lineage>
        <taxon>Bacteria</taxon>
        <taxon>Pseudomonadati</taxon>
        <taxon>Pseudomonadota</taxon>
        <taxon>Betaproteobacteria</taxon>
        <taxon>Burkholderiales</taxon>
        <taxon>Comamonadaceae</taxon>
        <taxon>Malikia</taxon>
    </lineage>
</organism>